<reference evidence="2 3" key="1">
    <citation type="submission" date="2018-04" db="EMBL/GenBank/DDBJ databases">
        <authorList>
            <person name="Zhang X."/>
            <person name="Yuan J."/>
            <person name="Li F."/>
            <person name="Xiang J."/>
        </authorList>
    </citation>
    <scope>NUCLEOTIDE SEQUENCE [LARGE SCALE GENOMIC DNA]</scope>
    <source>
        <tissue evidence="2">Muscle</tissue>
    </source>
</reference>
<reference evidence="2 3" key="2">
    <citation type="submission" date="2019-01" db="EMBL/GenBank/DDBJ databases">
        <title>The decoding of complex shrimp genome reveals the adaptation for benthos swimmer, frequently molting mechanism and breeding impact on genome.</title>
        <authorList>
            <person name="Sun Y."/>
            <person name="Gao Y."/>
            <person name="Yu Y."/>
        </authorList>
    </citation>
    <scope>NUCLEOTIDE SEQUENCE [LARGE SCALE GENOMIC DNA]</scope>
    <source>
        <tissue evidence="2">Muscle</tissue>
    </source>
</reference>
<organism evidence="2 3">
    <name type="scientific">Penaeus vannamei</name>
    <name type="common">Whiteleg shrimp</name>
    <name type="synonym">Litopenaeus vannamei</name>
    <dbReference type="NCBI Taxonomy" id="6689"/>
    <lineage>
        <taxon>Eukaryota</taxon>
        <taxon>Metazoa</taxon>
        <taxon>Ecdysozoa</taxon>
        <taxon>Arthropoda</taxon>
        <taxon>Crustacea</taxon>
        <taxon>Multicrustacea</taxon>
        <taxon>Malacostraca</taxon>
        <taxon>Eumalacostraca</taxon>
        <taxon>Eucarida</taxon>
        <taxon>Decapoda</taxon>
        <taxon>Dendrobranchiata</taxon>
        <taxon>Penaeoidea</taxon>
        <taxon>Penaeidae</taxon>
        <taxon>Penaeus</taxon>
    </lineage>
</organism>
<sequence>MISIAMLDTRMMSNTAPMPPPPIMVAMAVTAATGCPAPLATSTRRLYSMTKYVDCNSAIALLSLILFIDILGLSGGCGESSGAERGSGVEVDCCFPLLGGSAGSPLGEDWQVEKRMSFGEVETSFHPGSEAERCRNGVCWAVTIIVSVIEMDASVLPRKIPRPCPSSLPNLDPKYIRTKPFARKTTEMNLSPSSVGAKASERRRPSHCDYGTDTATDDTSTDTQEPKMLFVGLPRRQRLSDVIQQITGGRKKRDAEEESDVFAFVHNGGLASLKEGLPEVVLPLMVELMEATEAPHCLQRPLCDANAQLSLRYGVVGRMVASLLSNVMGKAFSGDDNKRFHLALEAAAAGRSDHTCARFPRCSKAHKYSRDVNGGGGNGTEDHAKDVGGLVGDVLRGDHYNGVD</sequence>
<keyword evidence="3" id="KW-1185">Reference proteome</keyword>
<comment type="caution">
    <text evidence="2">The sequence shown here is derived from an EMBL/GenBank/DDBJ whole genome shotgun (WGS) entry which is preliminary data.</text>
</comment>
<dbReference type="OrthoDB" id="6375595at2759"/>
<accession>A0A3R7LYH2</accession>
<protein>
    <submittedName>
        <fullName evidence="2">Uncharacterized protein</fullName>
    </submittedName>
</protein>
<dbReference type="Proteomes" id="UP000283509">
    <property type="component" value="Unassembled WGS sequence"/>
</dbReference>
<name>A0A3R7LYH2_PENVA</name>
<dbReference type="EMBL" id="QCYY01002905">
    <property type="protein sequence ID" value="ROT66672.1"/>
    <property type="molecule type" value="Genomic_DNA"/>
</dbReference>
<proteinExistence type="predicted"/>
<dbReference type="AlphaFoldDB" id="A0A3R7LYH2"/>
<feature type="region of interest" description="Disordered" evidence="1">
    <location>
        <begin position="182"/>
        <end position="223"/>
    </location>
</feature>
<evidence type="ECO:0000313" key="2">
    <source>
        <dbReference type="EMBL" id="ROT66672.1"/>
    </source>
</evidence>
<evidence type="ECO:0000313" key="3">
    <source>
        <dbReference type="Proteomes" id="UP000283509"/>
    </source>
</evidence>
<evidence type="ECO:0000256" key="1">
    <source>
        <dbReference type="SAM" id="MobiDB-lite"/>
    </source>
</evidence>
<gene>
    <name evidence="2" type="ORF">C7M84_015291</name>
</gene>